<dbReference type="PANTHER" id="PTHR43194:SF5">
    <property type="entry name" value="PIMELOYL-[ACYL-CARRIER PROTEIN] METHYL ESTER ESTERASE"/>
    <property type="match status" value="1"/>
</dbReference>
<gene>
    <name evidence="2" type="ORF">FHW18_000667</name>
</gene>
<evidence type="ECO:0000313" key="2">
    <source>
        <dbReference type="EMBL" id="NYE81396.1"/>
    </source>
</evidence>
<sequence>MNARTRLVVERNEMHDGVNHPVRIDVVAQGQGPRVVILPSLGRASDEFDEIAASLVEAGYRVLRPAPRGIGGSDGPREGVSLHDLAADVLAVIASDGAGPAVIAGHAFGNWIARVAAGDRPDLVRAVMILAAGPRKVAPLAIQGLEQCLDLSLPDSQRLPWLQATFFAKDNDASVWLDGWYPDAARLQRAAKAVTPIEGWWAAGGVPLLDVWAAEDAFAPEGTGWRLADDLGDQVTSVRIANAGHALIPEQPEKVARAMVDFLNQLPHTTSGPAA</sequence>
<reference evidence="2 3" key="1">
    <citation type="submission" date="2020-07" db="EMBL/GenBank/DDBJ databases">
        <title>Genomic Encyclopedia of Type Strains, Phase IV (KMG-V): Genome sequencing to study the core and pangenomes of soil and plant-associated prokaryotes.</title>
        <authorList>
            <person name="Whitman W."/>
        </authorList>
    </citation>
    <scope>NUCLEOTIDE SEQUENCE [LARGE SCALE GENOMIC DNA]</scope>
    <source>
        <strain evidence="2 3">SAS40</strain>
    </source>
</reference>
<dbReference type="InterPro" id="IPR050228">
    <property type="entry name" value="Carboxylesterase_BioH"/>
</dbReference>
<proteinExistence type="predicted"/>
<feature type="domain" description="AB hydrolase-1" evidence="1">
    <location>
        <begin position="35"/>
        <end position="258"/>
    </location>
</feature>
<dbReference type="SUPFAM" id="SSF53474">
    <property type="entry name" value="alpha/beta-Hydrolases"/>
    <property type="match status" value="1"/>
</dbReference>
<evidence type="ECO:0000259" key="1">
    <source>
        <dbReference type="Pfam" id="PF12697"/>
    </source>
</evidence>
<dbReference type="AlphaFoldDB" id="A0A7Y9IR42"/>
<protein>
    <submittedName>
        <fullName evidence="2">Pimeloyl-ACP methyl ester carboxylesterase</fullName>
    </submittedName>
</protein>
<dbReference type="Gene3D" id="3.40.50.1820">
    <property type="entry name" value="alpha/beta hydrolase"/>
    <property type="match status" value="1"/>
</dbReference>
<evidence type="ECO:0000313" key="3">
    <source>
        <dbReference type="Proteomes" id="UP000542125"/>
    </source>
</evidence>
<dbReference type="Proteomes" id="UP000542125">
    <property type="component" value="Unassembled WGS sequence"/>
</dbReference>
<organism evidence="2 3">
    <name type="scientific">Pigmentiphaga litoralis</name>
    <dbReference type="NCBI Taxonomy" id="516702"/>
    <lineage>
        <taxon>Bacteria</taxon>
        <taxon>Pseudomonadati</taxon>
        <taxon>Pseudomonadota</taxon>
        <taxon>Betaproteobacteria</taxon>
        <taxon>Burkholderiales</taxon>
        <taxon>Alcaligenaceae</taxon>
        <taxon>Pigmentiphaga</taxon>
    </lineage>
</organism>
<accession>A0A7Y9IR42</accession>
<dbReference type="Pfam" id="PF12697">
    <property type="entry name" value="Abhydrolase_6"/>
    <property type="match status" value="1"/>
</dbReference>
<dbReference type="InterPro" id="IPR029058">
    <property type="entry name" value="AB_hydrolase_fold"/>
</dbReference>
<comment type="caution">
    <text evidence="2">The sequence shown here is derived from an EMBL/GenBank/DDBJ whole genome shotgun (WGS) entry which is preliminary data.</text>
</comment>
<dbReference type="PANTHER" id="PTHR43194">
    <property type="entry name" value="HYDROLASE ALPHA/BETA FOLD FAMILY"/>
    <property type="match status" value="1"/>
</dbReference>
<keyword evidence="3" id="KW-1185">Reference proteome</keyword>
<dbReference type="RefSeq" id="WP_218863114.1">
    <property type="nucleotide sequence ID" value="NZ_JACBYR010000001.1"/>
</dbReference>
<dbReference type="InterPro" id="IPR000073">
    <property type="entry name" value="AB_hydrolase_1"/>
</dbReference>
<name>A0A7Y9IR42_9BURK</name>
<dbReference type="EMBL" id="JACBYR010000001">
    <property type="protein sequence ID" value="NYE81396.1"/>
    <property type="molecule type" value="Genomic_DNA"/>
</dbReference>